<dbReference type="Pfam" id="PF21010">
    <property type="entry name" value="HA2_C"/>
    <property type="match status" value="1"/>
</dbReference>
<dbReference type="Gene3D" id="1.20.120.1080">
    <property type="match status" value="1"/>
</dbReference>
<dbReference type="RefSeq" id="WP_394835679.1">
    <property type="nucleotide sequence ID" value="NZ_CP089929.1"/>
</dbReference>
<keyword evidence="1" id="KW-0547">Nucleotide-binding</keyword>
<feature type="domain" description="Helicase C-terminal" evidence="6">
    <location>
        <begin position="227"/>
        <end position="392"/>
    </location>
</feature>
<dbReference type="EMBL" id="CP089983">
    <property type="protein sequence ID" value="WXB06029.1"/>
    <property type="molecule type" value="Genomic_DNA"/>
</dbReference>
<dbReference type="InterPro" id="IPR001650">
    <property type="entry name" value="Helicase_C-like"/>
</dbReference>
<dbReference type="InterPro" id="IPR024590">
    <property type="entry name" value="HrpA_C"/>
</dbReference>
<accession>A0ABZ2L8Z0</accession>
<dbReference type="InterPro" id="IPR048333">
    <property type="entry name" value="HA2_WH"/>
</dbReference>
<dbReference type="Pfam" id="PF07717">
    <property type="entry name" value="OB_NTP_bind"/>
    <property type="match status" value="1"/>
</dbReference>
<dbReference type="Gene3D" id="3.40.50.300">
    <property type="entry name" value="P-loop containing nucleotide triphosphate hydrolases"/>
    <property type="match status" value="2"/>
</dbReference>
<evidence type="ECO:0000259" key="5">
    <source>
        <dbReference type="PROSITE" id="PS51192"/>
    </source>
</evidence>
<organism evidence="7 8">
    <name type="scientific">Pendulispora rubella</name>
    <dbReference type="NCBI Taxonomy" id="2741070"/>
    <lineage>
        <taxon>Bacteria</taxon>
        <taxon>Pseudomonadati</taxon>
        <taxon>Myxococcota</taxon>
        <taxon>Myxococcia</taxon>
        <taxon>Myxococcales</taxon>
        <taxon>Sorangiineae</taxon>
        <taxon>Pendulisporaceae</taxon>
        <taxon>Pendulispora</taxon>
    </lineage>
</organism>
<protein>
    <submittedName>
        <fullName evidence="7">ATP-dependent RNA helicase HrpA</fullName>
        <ecNumber evidence="7">3.6.4.13</ecNumber>
    </submittedName>
</protein>
<keyword evidence="3 7" id="KW-0347">Helicase</keyword>
<dbReference type="NCBIfam" id="TIGR01967">
    <property type="entry name" value="DEAH_box_HrpA"/>
    <property type="match status" value="1"/>
</dbReference>
<evidence type="ECO:0000313" key="7">
    <source>
        <dbReference type="EMBL" id="WXB06029.1"/>
    </source>
</evidence>
<dbReference type="SMART" id="SM00490">
    <property type="entry name" value="HELICc"/>
    <property type="match status" value="1"/>
</dbReference>
<sequence length="1240" mass="136942">MAIPIGEGDLDDHFCYSDTPMSVQFPPELPITARVPDIATAVHAHPVVIVAGATGSGKTTQLPKIALAMGRGLEQRIGVTQPRRIAATSVAARVASELGTPLGTDVGYQIRFEDRTSPHTYVKFMTDGILLAEIQGDPLLRRYDTLVIDEAHERSLTIDFLLGWVKRILPQRPDLKVIISSATLQTDHFSAFFGGAPVIEVEGRTYPVEVLYEPPPDDVDLAEAVANAVANVTSLDPRGDILVFLPGEREIRETENELAARELRHTVVQPLYARLSGAEQSRVFASIPQRRVILATNVAETSLTIPGIVYVIDAGVARLSRYEPRSGTTRLQIEAISQASAEQRKGRCGRVREGICVRLYDETSFAQRPAFTDPEIKRTGLAGVILRMKSLGLGDVEDFPFLDPPQPRAIAEGYRVLEELGALGPDRELTPIGQRLARFPVDPRIGRMILAGAELGCLKEVLIIAAALNIQDPRERPRDAQQKADEQHRRFRDERSDFVGLLRLWDFVREAERKGKSHLRRVCKEGFLSFLRIREWGEIHRQLEEVARELKATKGGAPENALHRALATGLLSKIGQWNPEQRVYVGAKQTRFAIHPSSALAKKPPAWIMAFELVETTQLFARMAAKIEPEWLLEAGAHLLKRSYSDPHWSEKSARASVREHATLFGLSISRDRSVDYATIAPAGARRIFLEHALVRGEYKTTGAFQRKNRELMDEVSRLRDKARRSDMLASEDALLAFFDQRVGEEVVNGKTFEAWRERAEKSDPKCLLLSVDDVLAGEPGLRAADYPDTVKLHGASLGVTYRFEPSEDDDGITLTVPLVLLPQLEPGELDWTIPGWHQDKIAALLYELPRGTRRELGDIPELARAVAAKVKPFSGPMVPALVQAVEEETGVDVPEDAFRPDLVASYLRLTCRVVGDDGKVVAQGRDVDAILKQHGARARAVWKQAAPSAKWERKGITGWDFGELPAFVVRRVGNMDVRSYPALVDRGTSADMVLLETTAAAEAASRGGVRRLLMLAARGAVSGIAPRIPPAFSRPGGALMSRAENEVFRERVLARIVDAAFGLGEESVGLPRDKRAFDALLAAGVPRIAPLFRAFADTITAVAAELDKTLRALKAASKHPSGRAAILDIYAQLEHLFPEDLMESVSLGRLEHFPRYLRAAQARLGRAVTDPRKDTEKLAPFSPLWNAFLDKRRALRDANGARELRWLFEELRVAIFAPELKTPVPVSVAKVSAAMSALR</sequence>
<keyword evidence="4" id="KW-0067">ATP-binding</keyword>
<gene>
    <name evidence="7" type="primary">hrpA</name>
    <name evidence="7" type="ORF">LVJ94_01960</name>
</gene>
<evidence type="ECO:0000313" key="8">
    <source>
        <dbReference type="Proteomes" id="UP001374803"/>
    </source>
</evidence>
<evidence type="ECO:0000259" key="6">
    <source>
        <dbReference type="PROSITE" id="PS51194"/>
    </source>
</evidence>
<dbReference type="PANTHER" id="PTHR18934">
    <property type="entry name" value="ATP-DEPENDENT RNA HELICASE"/>
    <property type="match status" value="1"/>
</dbReference>
<dbReference type="Pfam" id="PF00271">
    <property type="entry name" value="Helicase_C"/>
    <property type="match status" value="1"/>
</dbReference>
<dbReference type="GO" id="GO:0003724">
    <property type="term" value="F:RNA helicase activity"/>
    <property type="evidence" value="ECO:0007669"/>
    <property type="project" value="UniProtKB-EC"/>
</dbReference>
<keyword evidence="8" id="KW-1185">Reference proteome</keyword>
<dbReference type="InterPro" id="IPR027417">
    <property type="entry name" value="P-loop_NTPase"/>
</dbReference>
<dbReference type="SMART" id="SM00847">
    <property type="entry name" value="HA2"/>
    <property type="match status" value="1"/>
</dbReference>
<dbReference type="Proteomes" id="UP001374803">
    <property type="component" value="Chromosome"/>
</dbReference>
<dbReference type="EC" id="3.6.4.13" evidence="7"/>
<feature type="domain" description="Helicase ATP-binding" evidence="5">
    <location>
        <begin position="39"/>
        <end position="202"/>
    </location>
</feature>
<dbReference type="CDD" id="cd18791">
    <property type="entry name" value="SF2_C_RHA"/>
    <property type="match status" value="1"/>
</dbReference>
<name>A0ABZ2L8Z0_9BACT</name>
<dbReference type="InterPro" id="IPR010222">
    <property type="entry name" value="RNA_helicase_HrpA"/>
</dbReference>
<evidence type="ECO:0000256" key="3">
    <source>
        <dbReference type="ARBA" id="ARBA00022806"/>
    </source>
</evidence>
<evidence type="ECO:0000256" key="1">
    <source>
        <dbReference type="ARBA" id="ARBA00022741"/>
    </source>
</evidence>
<dbReference type="InterPro" id="IPR011709">
    <property type="entry name" value="DEAD-box_helicase_OB_fold"/>
</dbReference>
<evidence type="ECO:0000256" key="4">
    <source>
        <dbReference type="ARBA" id="ARBA00022840"/>
    </source>
</evidence>
<dbReference type="InterPro" id="IPR014001">
    <property type="entry name" value="Helicase_ATP-bd"/>
</dbReference>
<dbReference type="SMART" id="SM00487">
    <property type="entry name" value="DEXDc"/>
    <property type="match status" value="1"/>
</dbReference>
<dbReference type="Pfam" id="PF04408">
    <property type="entry name" value="WHD_HA2"/>
    <property type="match status" value="1"/>
</dbReference>
<proteinExistence type="predicted"/>
<dbReference type="PANTHER" id="PTHR18934:SF99">
    <property type="entry name" value="ATP-DEPENDENT RNA HELICASE DHX37-RELATED"/>
    <property type="match status" value="1"/>
</dbReference>
<dbReference type="PROSITE" id="PS51192">
    <property type="entry name" value="HELICASE_ATP_BIND_1"/>
    <property type="match status" value="1"/>
</dbReference>
<dbReference type="Pfam" id="PF11898">
    <property type="entry name" value="DUF3418"/>
    <property type="match status" value="1"/>
</dbReference>
<evidence type="ECO:0000256" key="2">
    <source>
        <dbReference type="ARBA" id="ARBA00022801"/>
    </source>
</evidence>
<reference evidence="7" key="1">
    <citation type="submission" date="2021-12" db="EMBL/GenBank/DDBJ databases">
        <title>Discovery of the Pendulisporaceae a myxobacterial family with distinct sporulation behavior and unique specialized metabolism.</title>
        <authorList>
            <person name="Garcia R."/>
            <person name="Popoff A."/>
            <person name="Bader C.D."/>
            <person name="Loehr J."/>
            <person name="Walesch S."/>
            <person name="Walt C."/>
            <person name="Boldt J."/>
            <person name="Bunk B."/>
            <person name="Haeckl F.J.F.P.J."/>
            <person name="Gunesch A.P."/>
            <person name="Birkelbach J."/>
            <person name="Nuebel U."/>
            <person name="Pietschmann T."/>
            <person name="Bach T."/>
            <person name="Mueller R."/>
        </authorList>
    </citation>
    <scope>NUCLEOTIDE SEQUENCE</scope>
    <source>
        <strain evidence="7">MSr11367</strain>
    </source>
</reference>
<dbReference type="SUPFAM" id="SSF52540">
    <property type="entry name" value="P-loop containing nucleoside triphosphate hydrolases"/>
    <property type="match status" value="1"/>
</dbReference>
<keyword evidence="2 7" id="KW-0378">Hydrolase</keyword>
<dbReference type="GO" id="GO:0016787">
    <property type="term" value="F:hydrolase activity"/>
    <property type="evidence" value="ECO:0007669"/>
    <property type="project" value="UniProtKB-KW"/>
</dbReference>
<dbReference type="InterPro" id="IPR007502">
    <property type="entry name" value="Helicase-assoc_dom"/>
</dbReference>
<dbReference type="PROSITE" id="PS51194">
    <property type="entry name" value="HELICASE_CTER"/>
    <property type="match status" value="1"/>
</dbReference>